<organism evidence="2 3">
    <name type="scientific">Edaphosphingomonas laterariae</name>
    <dbReference type="NCBI Taxonomy" id="861865"/>
    <lineage>
        <taxon>Bacteria</taxon>
        <taxon>Pseudomonadati</taxon>
        <taxon>Pseudomonadota</taxon>
        <taxon>Alphaproteobacteria</taxon>
        <taxon>Sphingomonadales</taxon>
        <taxon>Rhizorhabdaceae</taxon>
        <taxon>Edaphosphingomonas</taxon>
    </lineage>
</organism>
<sequence>MNPSWRKPVGMFLIMALIALWAVVVVTIVELLSAPEWINMILYVIAGFAWLWVLPMKRLLRWMELGVWRD</sequence>
<proteinExistence type="predicted"/>
<evidence type="ECO:0000256" key="1">
    <source>
        <dbReference type="SAM" id="Phobius"/>
    </source>
</evidence>
<reference evidence="3" key="1">
    <citation type="submission" date="2017-06" db="EMBL/GenBank/DDBJ databases">
        <authorList>
            <person name="Varghese N."/>
            <person name="Submissions S."/>
        </authorList>
    </citation>
    <scope>NUCLEOTIDE SEQUENCE [LARGE SCALE GENOMIC DNA]</scope>
    <source>
        <strain evidence="3">LNB2</strain>
    </source>
</reference>
<dbReference type="Pfam" id="PF11003">
    <property type="entry name" value="DUF2842"/>
    <property type="match status" value="1"/>
</dbReference>
<dbReference type="RefSeq" id="WP_089218824.1">
    <property type="nucleotide sequence ID" value="NZ_FZOS01000005.1"/>
</dbReference>
<name>A0A239DYS5_9SPHN</name>
<keyword evidence="3" id="KW-1185">Reference proteome</keyword>
<dbReference type="InterPro" id="IPR021265">
    <property type="entry name" value="DUF2842"/>
</dbReference>
<evidence type="ECO:0000313" key="2">
    <source>
        <dbReference type="EMBL" id="SNS37148.1"/>
    </source>
</evidence>
<feature type="transmembrane region" description="Helical" evidence="1">
    <location>
        <begin position="12"/>
        <end position="31"/>
    </location>
</feature>
<accession>A0A239DYS5</accession>
<keyword evidence="1" id="KW-0812">Transmembrane</keyword>
<dbReference type="OrthoDB" id="7510023at2"/>
<keyword evidence="1" id="KW-0472">Membrane</keyword>
<protein>
    <recommendedName>
        <fullName evidence="4">DUF2842 domain-containing protein</fullName>
    </recommendedName>
</protein>
<feature type="transmembrane region" description="Helical" evidence="1">
    <location>
        <begin position="37"/>
        <end position="54"/>
    </location>
</feature>
<keyword evidence="1" id="KW-1133">Transmembrane helix</keyword>
<dbReference type="EMBL" id="FZOS01000005">
    <property type="protein sequence ID" value="SNS37148.1"/>
    <property type="molecule type" value="Genomic_DNA"/>
</dbReference>
<dbReference type="AlphaFoldDB" id="A0A239DYS5"/>
<evidence type="ECO:0000313" key="3">
    <source>
        <dbReference type="Proteomes" id="UP000198281"/>
    </source>
</evidence>
<dbReference type="Proteomes" id="UP000198281">
    <property type="component" value="Unassembled WGS sequence"/>
</dbReference>
<evidence type="ECO:0008006" key="4">
    <source>
        <dbReference type="Google" id="ProtNLM"/>
    </source>
</evidence>
<gene>
    <name evidence="2" type="ORF">SAMN06295912_10598</name>
</gene>